<dbReference type="Proteomes" id="UP000681722">
    <property type="component" value="Unassembled WGS sequence"/>
</dbReference>
<reference evidence="7" key="1">
    <citation type="submission" date="2021-02" db="EMBL/GenBank/DDBJ databases">
        <authorList>
            <person name="Nowell W R."/>
        </authorList>
    </citation>
    <scope>NUCLEOTIDE SEQUENCE</scope>
</reference>
<gene>
    <name evidence="7" type="ORF">GPM918_LOCUS27413</name>
    <name evidence="8" type="ORF">SRO942_LOCUS27735</name>
</gene>
<comment type="subcellular location">
    <subcellularLocation>
        <location evidence="1">Membrane</location>
    </subcellularLocation>
</comment>
<evidence type="ECO:0000256" key="3">
    <source>
        <dbReference type="ARBA" id="ARBA00022989"/>
    </source>
</evidence>
<evidence type="ECO:0000313" key="7">
    <source>
        <dbReference type="EMBL" id="CAF1277948.1"/>
    </source>
</evidence>
<accession>A0A815C3C6</accession>
<evidence type="ECO:0000256" key="4">
    <source>
        <dbReference type="ARBA" id="ARBA00023136"/>
    </source>
</evidence>
<keyword evidence="4 5" id="KW-0472">Membrane</keyword>
<feature type="transmembrane region" description="Helical" evidence="5">
    <location>
        <begin position="152"/>
        <end position="170"/>
    </location>
</feature>
<proteinExistence type="predicted"/>
<dbReference type="Gene3D" id="1.20.1070.10">
    <property type="entry name" value="Rhodopsin 7-helix transmembrane proteins"/>
    <property type="match status" value="1"/>
</dbReference>
<dbReference type="Pfam" id="PF00001">
    <property type="entry name" value="7tm_1"/>
    <property type="match status" value="1"/>
</dbReference>
<dbReference type="OrthoDB" id="10015248at2759"/>
<evidence type="ECO:0000313" key="9">
    <source>
        <dbReference type="Proteomes" id="UP000663829"/>
    </source>
</evidence>
<evidence type="ECO:0000256" key="2">
    <source>
        <dbReference type="ARBA" id="ARBA00022692"/>
    </source>
</evidence>
<feature type="transmembrane region" description="Helical" evidence="5">
    <location>
        <begin position="67"/>
        <end position="89"/>
    </location>
</feature>
<dbReference type="SUPFAM" id="SSF81321">
    <property type="entry name" value="Family A G protein-coupled receptor-like"/>
    <property type="match status" value="1"/>
</dbReference>
<evidence type="ECO:0000256" key="5">
    <source>
        <dbReference type="SAM" id="Phobius"/>
    </source>
</evidence>
<dbReference type="GO" id="GO:0016020">
    <property type="term" value="C:membrane"/>
    <property type="evidence" value="ECO:0007669"/>
    <property type="project" value="UniProtKB-SubCell"/>
</dbReference>
<dbReference type="AlphaFoldDB" id="A0A815C3C6"/>
<evidence type="ECO:0000256" key="1">
    <source>
        <dbReference type="ARBA" id="ARBA00004370"/>
    </source>
</evidence>
<keyword evidence="3 5" id="KW-1133">Transmembrane helix</keyword>
<evidence type="ECO:0000259" key="6">
    <source>
        <dbReference type="PROSITE" id="PS50262"/>
    </source>
</evidence>
<comment type="caution">
    <text evidence="7">The sequence shown here is derived from an EMBL/GenBank/DDBJ whole genome shotgun (WGS) entry which is preliminary data.</text>
</comment>
<dbReference type="Proteomes" id="UP000663829">
    <property type="component" value="Unassembled WGS sequence"/>
</dbReference>
<dbReference type="InterPro" id="IPR017452">
    <property type="entry name" value="GPCR_Rhodpsn_7TM"/>
</dbReference>
<feature type="transmembrane region" description="Helical" evidence="5">
    <location>
        <begin position="207"/>
        <end position="226"/>
    </location>
</feature>
<evidence type="ECO:0000313" key="8">
    <source>
        <dbReference type="EMBL" id="CAF4071177.1"/>
    </source>
</evidence>
<dbReference type="EMBL" id="CAJNOQ010011486">
    <property type="protein sequence ID" value="CAF1277948.1"/>
    <property type="molecule type" value="Genomic_DNA"/>
</dbReference>
<feature type="transmembrane region" description="Helical" evidence="5">
    <location>
        <begin position="255"/>
        <end position="277"/>
    </location>
</feature>
<dbReference type="InterPro" id="IPR000276">
    <property type="entry name" value="GPCR_Rhodpsn"/>
</dbReference>
<dbReference type="GO" id="GO:0004930">
    <property type="term" value="F:G protein-coupled receptor activity"/>
    <property type="evidence" value="ECO:0007669"/>
    <property type="project" value="InterPro"/>
</dbReference>
<keyword evidence="9" id="KW-1185">Reference proteome</keyword>
<dbReference type="PROSITE" id="PS50262">
    <property type="entry name" value="G_PROTEIN_RECEP_F1_2"/>
    <property type="match status" value="1"/>
</dbReference>
<feature type="transmembrane region" description="Helical" evidence="5">
    <location>
        <begin position="289"/>
        <end position="308"/>
    </location>
</feature>
<feature type="domain" description="G-protein coupled receptors family 1 profile" evidence="6">
    <location>
        <begin position="46"/>
        <end position="306"/>
    </location>
</feature>
<feature type="transmembrane region" description="Helical" evidence="5">
    <location>
        <begin position="31"/>
        <end position="55"/>
    </location>
</feature>
<keyword evidence="2 5" id="KW-0812">Transmembrane</keyword>
<name>A0A815C3C6_9BILA</name>
<protein>
    <recommendedName>
        <fullName evidence="6">G-protein coupled receptors family 1 profile domain-containing protein</fullName>
    </recommendedName>
</protein>
<dbReference type="EMBL" id="CAJOBC010026467">
    <property type="protein sequence ID" value="CAF4071177.1"/>
    <property type="molecule type" value="Genomic_DNA"/>
</dbReference>
<organism evidence="7 9">
    <name type="scientific">Didymodactylos carnosus</name>
    <dbReference type="NCBI Taxonomy" id="1234261"/>
    <lineage>
        <taxon>Eukaryota</taxon>
        <taxon>Metazoa</taxon>
        <taxon>Spiralia</taxon>
        <taxon>Gnathifera</taxon>
        <taxon>Rotifera</taxon>
        <taxon>Eurotatoria</taxon>
        <taxon>Bdelloidea</taxon>
        <taxon>Philodinida</taxon>
        <taxon>Philodinidae</taxon>
        <taxon>Didymodactylos</taxon>
    </lineage>
</organism>
<sequence>MSGYALSLDGIIGLSIQKNVKIKNQANVVKISVTVVSLMFAISLITNTLSIITFSQPKTRDVGCGTYLLFSSIISLLTITIFSAKFIYLLMTQIMMNPNRPAMNVSCILLEFLLKFLSTTGEWLNAVVAIERALTVALGATFNTYKKTSASIAKYVFILVLLINIITSIHDPIYRRLIDDRIEERTWCAITYQNRPWLKYYTSTLNSIHFIIPFAINVVSAILIIIKSGRAKSNAQTDQPYRQILKKQLIKQKHLIISPLILVILASPRLIISFVYVCMKSTREPYLFLFGYFISYLPFVTPFLIFVLPSETYKKECLTGIKKLSRRH</sequence>